<dbReference type="AlphaFoldDB" id="A0A1G2CS14"/>
<accession>A0A1G2CS14</accession>
<name>A0A1G2CS14_9BACT</name>
<organism evidence="3 4">
    <name type="scientific">Candidatus Lloydbacteria bacterium RIFCSPHIGHO2_01_FULL_41_20</name>
    <dbReference type="NCBI Taxonomy" id="1798657"/>
    <lineage>
        <taxon>Bacteria</taxon>
        <taxon>Candidatus Lloydiibacteriota</taxon>
    </lineage>
</organism>
<dbReference type="GO" id="GO:0005524">
    <property type="term" value="F:ATP binding"/>
    <property type="evidence" value="ECO:0007669"/>
    <property type="project" value="InterPro"/>
</dbReference>
<dbReference type="GO" id="GO:0016887">
    <property type="term" value="F:ATP hydrolysis activity"/>
    <property type="evidence" value="ECO:0007669"/>
    <property type="project" value="InterPro"/>
</dbReference>
<dbReference type="PANTHER" id="PTHR30486">
    <property type="entry name" value="TWITCHING MOTILITY PROTEIN PILT"/>
    <property type="match status" value="1"/>
</dbReference>
<evidence type="ECO:0000259" key="2">
    <source>
        <dbReference type="Pfam" id="PF00437"/>
    </source>
</evidence>
<dbReference type="PANTHER" id="PTHR30486:SF16">
    <property type="entry name" value="TWITCHING MOTILITY PROTEIN PILT"/>
    <property type="match status" value="1"/>
</dbReference>
<sequence length="352" mass="39423">MDYKKEIEELINTVVREAGSDLHISAGRSPSIRISGELITLVKHQPYSKEDALGLLKELLPQEKFERFLKDQETDFAYAFKNIARLRGNAFFHGGVVAIAMRLIPKVKELQELNLPPALEEISRKRQGFFLIVGPVGQGKSTTLASLVNLINNERREHIVTIEDPIEYIFENNKSIIDQREVGLDTKDFHIALKQSFRQDVNVIMVGEMRSPETISTAVTAAETGHLVLSTLHTNNASQTIERIIDSFPVGQQDQIRLQLAGSLLGIFSQRLIKRISGGLIPTYELLLNNNAVSNLIREKKTHEIDVVIETGSESGMIDMNRSLVELVRAGEISVEDAYAVSFNPRGLERLI</sequence>
<dbReference type="CDD" id="cd01131">
    <property type="entry name" value="PilT"/>
    <property type="match status" value="1"/>
</dbReference>
<dbReference type="SUPFAM" id="SSF52540">
    <property type="entry name" value="P-loop containing nucleoside triphosphate hydrolases"/>
    <property type="match status" value="1"/>
</dbReference>
<dbReference type="Pfam" id="PF00437">
    <property type="entry name" value="T2SSE"/>
    <property type="match status" value="1"/>
</dbReference>
<dbReference type="Gene3D" id="3.40.50.300">
    <property type="entry name" value="P-loop containing nucleotide triphosphate hydrolases"/>
    <property type="match status" value="1"/>
</dbReference>
<feature type="domain" description="Bacterial type II secretion system protein E" evidence="2">
    <location>
        <begin position="110"/>
        <end position="276"/>
    </location>
</feature>
<gene>
    <name evidence="3" type="ORF">A2648_01195</name>
</gene>
<comment type="caution">
    <text evidence="3">The sequence shown here is derived from an EMBL/GenBank/DDBJ whole genome shotgun (WGS) entry which is preliminary data.</text>
</comment>
<dbReference type="InterPro" id="IPR006321">
    <property type="entry name" value="PilT/PilU"/>
</dbReference>
<comment type="similarity">
    <text evidence="1">Belongs to the GSP E family.</text>
</comment>
<reference evidence="3 4" key="1">
    <citation type="journal article" date="2016" name="Nat. Commun.">
        <title>Thousands of microbial genomes shed light on interconnected biogeochemical processes in an aquifer system.</title>
        <authorList>
            <person name="Anantharaman K."/>
            <person name="Brown C.T."/>
            <person name="Hug L.A."/>
            <person name="Sharon I."/>
            <person name="Castelle C.J."/>
            <person name="Probst A.J."/>
            <person name="Thomas B.C."/>
            <person name="Singh A."/>
            <person name="Wilkins M.J."/>
            <person name="Karaoz U."/>
            <person name="Brodie E.L."/>
            <person name="Williams K.H."/>
            <person name="Hubbard S.S."/>
            <person name="Banfield J.F."/>
        </authorList>
    </citation>
    <scope>NUCLEOTIDE SEQUENCE [LARGE SCALE GENOMIC DNA]</scope>
</reference>
<dbReference type="InterPro" id="IPR001482">
    <property type="entry name" value="T2SS/T4SS_dom"/>
</dbReference>
<dbReference type="EMBL" id="MHLH01000010">
    <property type="protein sequence ID" value="OGZ04184.1"/>
    <property type="molecule type" value="Genomic_DNA"/>
</dbReference>
<evidence type="ECO:0000256" key="1">
    <source>
        <dbReference type="ARBA" id="ARBA00006611"/>
    </source>
</evidence>
<protein>
    <submittedName>
        <fullName evidence="3">Type IV pili twitching motility protein PilT</fullName>
    </submittedName>
</protein>
<dbReference type="InterPro" id="IPR050921">
    <property type="entry name" value="T4SS_GSP_E_ATPase"/>
</dbReference>
<dbReference type="InterPro" id="IPR027417">
    <property type="entry name" value="P-loop_NTPase"/>
</dbReference>
<evidence type="ECO:0000313" key="3">
    <source>
        <dbReference type="EMBL" id="OGZ04184.1"/>
    </source>
</evidence>
<dbReference type="Proteomes" id="UP000178841">
    <property type="component" value="Unassembled WGS sequence"/>
</dbReference>
<dbReference type="Gene3D" id="3.30.450.90">
    <property type="match status" value="1"/>
</dbReference>
<evidence type="ECO:0000313" key="4">
    <source>
        <dbReference type="Proteomes" id="UP000178841"/>
    </source>
</evidence>
<dbReference type="STRING" id="1798657.A2648_01195"/>
<dbReference type="NCBIfam" id="TIGR01420">
    <property type="entry name" value="pilT_fam"/>
    <property type="match status" value="1"/>
</dbReference>
<proteinExistence type="inferred from homology"/>